<evidence type="ECO:0000313" key="13">
    <source>
        <dbReference type="Proteomes" id="UP000281644"/>
    </source>
</evidence>
<reference evidence="12 14" key="2">
    <citation type="submission" date="2021-01" db="EMBL/GenBank/DDBJ databases">
        <title>High-quality draft genome sequence data of six Lactiplantibacillus plantarum subsp. argentoratensis strains isolated from various Greek sourdoughs.</title>
        <authorList>
            <person name="Syrokou M.K."/>
            <person name="Paramithiotis S."/>
            <person name="Skandamis P.N."/>
            <person name="Drosinos E.H."/>
            <person name="Bosnea L."/>
            <person name="Mataragas M."/>
        </authorList>
    </citation>
    <scope>NUCLEOTIDE SEQUENCE [LARGE SCALE GENOMIC DNA]</scope>
    <source>
        <strain evidence="12 14">LQC 2520</strain>
    </source>
</reference>
<evidence type="ECO:0000256" key="5">
    <source>
        <dbReference type="ARBA" id="ARBA00022692"/>
    </source>
</evidence>
<evidence type="ECO:0000256" key="9">
    <source>
        <dbReference type="SAM" id="Phobius"/>
    </source>
</evidence>
<dbReference type="GeneID" id="89670373"/>
<keyword evidence="4 8" id="KW-0762">Sugar transport</keyword>
<keyword evidence="6 9" id="KW-1133">Transmembrane helix</keyword>
<dbReference type="PROSITE" id="PS51105">
    <property type="entry name" value="PTS_EIIC_TYPE_3"/>
    <property type="match status" value="1"/>
</dbReference>
<dbReference type="InterPro" id="IPR051088">
    <property type="entry name" value="PTS_Sugar-EIIC/EIIB"/>
</dbReference>
<keyword evidence="7 8" id="KW-0472">Membrane</keyword>
<evidence type="ECO:0000256" key="2">
    <source>
        <dbReference type="ARBA" id="ARBA00022448"/>
    </source>
</evidence>
<evidence type="ECO:0000313" key="11">
    <source>
        <dbReference type="EMBL" id="AYJ36778.1"/>
    </source>
</evidence>
<gene>
    <name evidence="12" type="ORF">JKL17_13480</name>
    <name evidence="11" type="ORF">LPA65_13995</name>
</gene>
<dbReference type="InterPro" id="IPR004796">
    <property type="entry name" value="PTS_IIC_cello"/>
</dbReference>
<dbReference type="Proteomes" id="UP000281644">
    <property type="component" value="Chromosome"/>
</dbReference>
<keyword evidence="2 8" id="KW-0813">Transport</keyword>
<evidence type="ECO:0000256" key="8">
    <source>
        <dbReference type="PIRNR" id="PIRNR006351"/>
    </source>
</evidence>
<dbReference type="EMBL" id="CP032751">
    <property type="protein sequence ID" value="AYJ36778.1"/>
    <property type="molecule type" value="Genomic_DNA"/>
</dbReference>
<comment type="function">
    <text evidence="8">The phosphoenolpyruvate-dependent sugar phosphotransferase system (PTS), a major carbohydrate active -transport system, catalyzes the phosphorylation of incoming sugar substrates concomitant with their translocation across the cell membrane.</text>
</comment>
<dbReference type="PANTHER" id="PTHR33989:SF4">
    <property type="entry name" value="PTS SYSTEM N,N'-DIACETYLCHITOBIOSE-SPECIFIC EIIC COMPONENT"/>
    <property type="match status" value="1"/>
</dbReference>
<evidence type="ECO:0000256" key="7">
    <source>
        <dbReference type="ARBA" id="ARBA00023136"/>
    </source>
</evidence>
<dbReference type="InterPro" id="IPR003352">
    <property type="entry name" value="PTS_EIIC"/>
</dbReference>
<feature type="transmembrane region" description="Helical" evidence="9">
    <location>
        <begin position="348"/>
        <end position="368"/>
    </location>
</feature>
<feature type="transmembrane region" description="Helical" evidence="9">
    <location>
        <begin position="255"/>
        <end position="275"/>
    </location>
</feature>
<feature type="transmembrane region" description="Helical" evidence="9">
    <location>
        <begin position="313"/>
        <end position="336"/>
    </location>
</feature>
<dbReference type="InterPro" id="IPR004501">
    <property type="entry name" value="PTS_EIIC_3"/>
</dbReference>
<dbReference type="GO" id="GO:0005886">
    <property type="term" value="C:plasma membrane"/>
    <property type="evidence" value="ECO:0007669"/>
    <property type="project" value="UniProtKB-SubCell"/>
</dbReference>
<feature type="transmembrane region" description="Helical" evidence="9">
    <location>
        <begin position="215"/>
        <end position="235"/>
    </location>
</feature>
<evidence type="ECO:0000256" key="6">
    <source>
        <dbReference type="ARBA" id="ARBA00022989"/>
    </source>
</evidence>
<protein>
    <recommendedName>
        <fullName evidence="8">Permease IIC component</fullName>
    </recommendedName>
</protein>
<feature type="transmembrane region" description="Helical" evidence="9">
    <location>
        <begin position="34"/>
        <end position="54"/>
    </location>
</feature>
<proteinExistence type="predicted"/>
<dbReference type="RefSeq" id="WP_057717052.1">
    <property type="nucleotide sequence ID" value="NZ_BJZD01000056.1"/>
</dbReference>
<feature type="domain" description="PTS EIIC type-3" evidence="10">
    <location>
        <begin position="10"/>
        <end position="441"/>
    </location>
</feature>
<evidence type="ECO:0000313" key="12">
    <source>
        <dbReference type="EMBL" id="MBT1139117.1"/>
    </source>
</evidence>
<name>A0AAN1UJG4_9LACO</name>
<keyword evidence="14" id="KW-1185">Reference proteome</keyword>
<dbReference type="EMBL" id="JAEQMM010000003">
    <property type="protein sequence ID" value="MBT1139117.1"/>
    <property type="molecule type" value="Genomic_DNA"/>
</dbReference>
<feature type="transmembrane region" description="Helical" evidence="9">
    <location>
        <begin position="132"/>
        <end position="150"/>
    </location>
</feature>
<keyword evidence="5 9" id="KW-0812">Transmembrane</keyword>
<dbReference type="AlphaFoldDB" id="A0AAN1UJG4"/>
<organism evidence="11 13">
    <name type="scientific">Lactiplantibacillus argentoratensis</name>
    <dbReference type="NCBI Taxonomy" id="271881"/>
    <lineage>
        <taxon>Bacteria</taxon>
        <taxon>Bacillati</taxon>
        <taxon>Bacillota</taxon>
        <taxon>Bacilli</taxon>
        <taxon>Lactobacillales</taxon>
        <taxon>Lactobacillaceae</taxon>
        <taxon>Lactiplantibacillus</taxon>
    </lineage>
</organism>
<dbReference type="PANTHER" id="PTHR33989">
    <property type="match status" value="1"/>
</dbReference>
<dbReference type="Pfam" id="PF02378">
    <property type="entry name" value="PTS_EIIC"/>
    <property type="match status" value="1"/>
</dbReference>
<dbReference type="Proteomes" id="UP000694640">
    <property type="component" value="Unassembled WGS sequence"/>
</dbReference>
<dbReference type="GO" id="GO:0009401">
    <property type="term" value="P:phosphoenolpyruvate-dependent sugar phosphotransferase system"/>
    <property type="evidence" value="ECO:0007669"/>
    <property type="project" value="InterPro"/>
</dbReference>
<evidence type="ECO:0000256" key="1">
    <source>
        <dbReference type="ARBA" id="ARBA00004651"/>
    </source>
</evidence>
<evidence type="ECO:0000313" key="14">
    <source>
        <dbReference type="Proteomes" id="UP000694640"/>
    </source>
</evidence>
<feature type="transmembrane region" description="Helical" evidence="9">
    <location>
        <begin position="375"/>
        <end position="401"/>
    </location>
</feature>
<feature type="transmembrane region" description="Helical" evidence="9">
    <location>
        <begin position="421"/>
        <end position="441"/>
    </location>
</feature>
<comment type="subcellular location">
    <subcellularLocation>
        <location evidence="1">Cell membrane</location>
        <topology evidence="1">Multi-pass membrane protein</topology>
    </subcellularLocation>
</comment>
<feature type="transmembrane region" description="Helical" evidence="9">
    <location>
        <begin position="170"/>
        <end position="194"/>
    </location>
</feature>
<sequence>MSKKNPWSNFQQNFTRIAGKIAANKLLLTLRDSFVLVASTTMIAGFALLIQNVILDPTNGLIFGQQGLHIGQLIAGSEKAWEASGLAQGLTNVSNLIGLVSEGSLSIFALLLVIIFSYEFSRKYFPKSKEHLTSVLYAVGAFFICLPWHFSYTPTGAKKPIDILNYVDTTYFGTQGVFAALLISAVAVFIYNYFMQRNITIKMPESVPPAVARSFESLVPGLITMAFFIIVTGISTSLTTETLPELLLTVLQQPAMAVAKTGLFAFVAMFTWPLLQWFGIHPTSIWGPIFGLTWNINDTQNMLGQAHHIFSTLFMNFTVTASGSFSLAPVLAILFFSNRIAAKKIGKIAIMPALFNISEPITFGLPIIMNPLYIVPFVCATPVAFYIGYFFTKIGFIAPIANNVPWTVPTLLSGLLYTGNINGVIVQAVILIVTTAIYIPFVKMDNKINADNGAMLDAE</sequence>
<reference evidence="11 13" key="1">
    <citation type="submission" date="2018-10" db="EMBL/GenBank/DDBJ databases">
        <title>Genome sequencing of Lactobacillus species.</title>
        <authorList>
            <person name="Baek C."/>
            <person name="Yi H."/>
        </authorList>
    </citation>
    <scope>NUCLEOTIDE SEQUENCE [LARGE SCALE GENOMIC DNA]</scope>
    <source>
        <strain evidence="11 13">DSM 16365</strain>
    </source>
</reference>
<dbReference type="GO" id="GO:0008982">
    <property type="term" value="F:protein-N(PI)-phosphohistidine-sugar phosphotransferase activity"/>
    <property type="evidence" value="ECO:0007669"/>
    <property type="project" value="UniProtKB-UniRule"/>
</dbReference>
<evidence type="ECO:0000256" key="4">
    <source>
        <dbReference type="ARBA" id="ARBA00022597"/>
    </source>
</evidence>
<evidence type="ECO:0000256" key="3">
    <source>
        <dbReference type="ARBA" id="ARBA00022475"/>
    </source>
</evidence>
<accession>A0AAN1UJG4</accession>
<dbReference type="KEGG" id="larg:LPA65_13995"/>
<evidence type="ECO:0000259" key="10">
    <source>
        <dbReference type="PROSITE" id="PS51105"/>
    </source>
</evidence>
<feature type="transmembrane region" description="Helical" evidence="9">
    <location>
        <begin position="96"/>
        <end position="120"/>
    </location>
</feature>
<dbReference type="PIRSF" id="PIRSF006351">
    <property type="entry name" value="PTS_EIIC-Cellobiose"/>
    <property type="match status" value="1"/>
</dbReference>
<dbReference type="NCBIfam" id="TIGR00410">
    <property type="entry name" value="lacE"/>
    <property type="match status" value="1"/>
</dbReference>
<keyword evidence="3 8" id="KW-1003">Cell membrane</keyword>